<evidence type="ECO:0008006" key="4">
    <source>
        <dbReference type="Google" id="ProtNLM"/>
    </source>
</evidence>
<feature type="transmembrane region" description="Helical" evidence="1">
    <location>
        <begin position="43"/>
        <end position="61"/>
    </location>
</feature>
<feature type="transmembrane region" description="Helical" evidence="1">
    <location>
        <begin position="108"/>
        <end position="126"/>
    </location>
</feature>
<gene>
    <name evidence="2" type="ORF">GCM10009539_00470</name>
</gene>
<reference evidence="2 3" key="1">
    <citation type="journal article" date="2019" name="Int. J. Syst. Evol. Microbiol.">
        <title>The Global Catalogue of Microorganisms (GCM) 10K type strain sequencing project: providing services to taxonomists for standard genome sequencing and annotation.</title>
        <authorList>
            <consortium name="The Broad Institute Genomics Platform"/>
            <consortium name="The Broad Institute Genome Sequencing Center for Infectious Disease"/>
            <person name="Wu L."/>
            <person name="Ma J."/>
        </authorList>
    </citation>
    <scope>NUCLEOTIDE SEQUENCE [LARGE SCALE GENOMIC DNA]</scope>
    <source>
        <strain evidence="2 3">JCM 10425</strain>
    </source>
</reference>
<proteinExistence type="predicted"/>
<dbReference type="EMBL" id="BAAAGX010000001">
    <property type="protein sequence ID" value="GAA0219019.1"/>
    <property type="molecule type" value="Genomic_DNA"/>
</dbReference>
<evidence type="ECO:0000313" key="3">
    <source>
        <dbReference type="Proteomes" id="UP001500967"/>
    </source>
</evidence>
<sequence>MSAQTLSESVGSFGRTAVPAGRADTSLRVAIAGRRPVRRVVRVARVVLGLTAVVGFAAWPLTDHAPWTLYVAFGSPAAIALGGLTSWPLESYGGWSLRSERARVIGDWLQAVTLALGCLGPMVALLNPESSWAVVGGVGGVLGLTLGWLWPPTVGLVLGDDERPRLERYERLAQRDEIRAQVAREPQRFPALPTPVVLRPEVDEPVTLTYDENLGPDDFDDPIEYAEFLAEDPLLTVRADRRSIVLGDDGGNRRTLTIGTRAVPDLDGPGGPVASMVVLVAAGLSTTTTEPVFDADTEAALKRLVGDVDRVALLDAAGRRVADLPELAWSLRALVRLAGAAGVPCVAYRVDEDVLDRAEGSTPTGVTFDLLAAHHPAAPDLLDLTD</sequence>
<feature type="transmembrane region" description="Helical" evidence="1">
    <location>
        <begin position="67"/>
        <end position="87"/>
    </location>
</feature>
<organism evidence="2 3">
    <name type="scientific">Cryptosporangium japonicum</name>
    <dbReference type="NCBI Taxonomy" id="80872"/>
    <lineage>
        <taxon>Bacteria</taxon>
        <taxon>Bacillati</taxon>
        <taxon>Actinomycetota</taxon>
        <taxon>Actinomycetes</taxon>
        <taxon>Cryptosporangiales</taxon>
        <taxon>Cryptosporangiaceae</taxon>
        <taxon>Cryptosporangium</taxon>
    </lineage>
</organism>
<evidence type="ECO:0000256" key="1">
    <source>
        <dbReference type="SAM" id="Phobius"/>
    </source>
</evidence>
<dbReference type="SUPFAM" id="SSF103473">
    <property type="entry name" value="MFS general substrate transporter"/>
    <property type="match status" value="1"/>
</dbReference>
<dbReference type="Proteomes" id="UP001500967">
    <property type="component" value="Unassembled WGS sequence"/>
</dbReference>
<keyword evidence="3" id="KW-1185">Reference proteome</keyword>
<protein>
    <recommendedName>
        <fullName evidence="4">PrgI family protein</fullName>
    </recommendedName>
</protein>
<dbReference type="InterPro" id="IPR036259">
    <property type="entry name" value="MFS_trans_sf"/>
</dbReference>
<keyword evidence="1" id="KW-0812">Transmembrane</keyword>
<name>A0ABN0TDK4_9ACTN</name>
<keyword evidence="1" id="KW-0472">Membrane</keyword>
<feature type="transmembrane region" description="Helical" evidence="1">
    <location>
        <begin position="132"/>
        <end position="158"/>
    </location>
</feature>
<evidence type="ECO:0000313" key="2">
    <source>
        <dbReference type="EMBL" id="GAA0219019.1"/>
    </source>
</evidence>
<keyword evidence="1" id="KW-1133">Transmembrane helix</keyword>
<comment type="caution">
    <text evidence="2">The sequence shown here is derived from an EMBL/GenBank/DDBJ whole genome shotgun (WGS) entry which is preliminary data.</text>
</comment>
<accession>A0ABN0TDK4</accession>